<dbReference type="Pfam" id="PF00270">
    <property type="entry name" value="DEAD"/>
    <property type="match status" value="1"/>
</dbReference>
<dbReference type="GO" id="GO:0051607">
    <property type="term" value="P:defense response to virus"/>
    <property type="evidence" value="ECO:0007669"/>
    <property type="project" value="UniProtKB-KW"/>
</dbReference>
<dbReference type="SUPFAM" id="SSF52540">
    <property type="entry name" value="P-loop containing nucleoside triphosphate hydrolases"/>
    <property type="match status" value="1"/>
</dbReference>
<keyword evidence="3" id="KW-0540">Nuclease</keyword>
<evidence type="ECO:0000259" key="14">
    <source>
        <dbReference type="PROSITE" id="PS51643"/>
    </source>
</evidence>
<dbReference type="InterPro" id="IPR006474">
    <property type="entry name" value="Helicase_Cas3_CRISPR-ass_core"/>
</dbReference>
<keyword evidence="4" id="KW-0479">Metal-binding</keyword>
<dbReference type="GO" id="GO:0003676">
    <property type="term" value="F:nucleic acid binding"/>
    <property type="evidence" value="ECO:0007669"/>
    <property type="project" value="InterPro"/>
</dbReference>
<dbReference type="Proteomes" id="UP000036958">
    <property type="component" value="Unassembled WGS sequence"/>
</dbReference>
<evidence type="ECO:0000256" key="7">
    <source>
        <dbReference type="ARBA" id="ARBA00022806"/>
    </source>
</evidence>
<evidence type="ECO:0000256" key="3">
    <source>
        <dbReference type="ARBA" id="ARBA00022722"/>
    </source>
</evidence>
<organism evidence="15 16">
    <name type="scientific">Sunxiuqinia dokdonensis</name>
    <dbReference type="NCBI Taxonomy" id="1409788"/>
    <lineage>
        <taxon>Bacteria</taxon>
        <taxon>Pseudomonadati</taxon>
        <taxon>Bacteroidota</taxon>
        <taxon>Bacteroidia</taxon>
        <taxon>Marinilabiliales</taxon>
        <taxon>Prolixibacteraceae</taxon>
        <taxon>Sunxiuqinia</taxon>
    </lineage>
</organism>
<keyword evidence="5" id="KW-0547">Nucleotide-binding</keyword>
<dbReference type="PATRIC" id="fig|1409788.3.peg.3112"/>
<dbReference type="GO" id="GO:0046872">
    <property type="term" value="F:metal ion binding"/>
    <property type="evidence" value="ECO:0007669"/>
    <property type="project" value="UniProtKB-KW"/>
</dbReference>
<dbReference type="InterPro" id="IPR011545">
    <property type="entry name" value="DEAD/DEAH_box_helicase_dom"/>
</dbReference>
<dbReference type="GO" id="GO:0004518">
    <property type="term" value="F:nuclease activity"/>
    <property type="evidence" value="ECO:0007669"/>
    <property type="project" value="UniProtKB-KW"/>
</dbReference>
<dbReference type="PANTHER" id="PTHR47959:SF16">
    <property type="entry name" value="CRISPR-ASSOCIATED NUCLEASE_HELICASE CAS3-RELATED"/>
    <property type="match status" value="1"/>
</dbReference>
<comment type="similarity">
    <text evidence="10">Belongs to the DEAD box helicase family.</text>
</comment>
<dbReference type="GO" id="GO:0003724">
    <property type="term" value="F:RNA helicase activity"/>
    <property type="evidence" value="ECO:0007669"/>
    <property type="project" value="TreeGrafter"/>
</dbReference>
<dbReference type="InterPro" id="IPR050079">
    <property type="entry name" value="DEAD_box_RNA_helicase"/>
</dbReference>
<feature type="domain" description="HD Cas3-type" evidence="14">
    <location>
        <begin position="610"/>
        <end position="824"/>
    </location>
</feature>
<evidence type="ECO:0000256" key="1">
    <source>
        <dbReference type="ARBA" id="ARBA00006847"/>
    </source>
</evidence>
<dbReference type="STRING" id="1409788.NC99_30240"/>
<feature type="coiled-coil region" evidence="11">
    <location>
        <begin position="383"/>
        <end position="410"/>
    </location>
</feature>
<evidence type="ECO:0000256" key="10">
    <source>
        <dbReference type="ARBA" id="ARBA00038437"/>
    </source>
</evidence>
<evidence type="ECO:0000259" key="13">
    <source>
        <dbReference type="PROSITE" id="PS51194"/>
    </source>
</evidence>
<dbReference type="InterPro" id="IPR027417">
    <property type="entry name" value="P-loop_NTPase"/>
</dbReference>
<dbReference type="NCBIfam" id="TIGR01587">
    <property type="entry name" value="cas3_core"/>
    <property type="match status" value="1"/>
</dbReference>
<keyword evidence="9" id="KW-0051">Antiviral defense</keyword>
<keyword evidence="7" id="KW-0347">Helicase</keyword>
<feature type="domain" description="Helicase C-terminal" evidence="13">
    <location>
        <begin position="258"/>
        <end position="411"/>
    </location>
</feature>
<evidence type="ECO:0000313" key="16">
    <source>
        <dbReference type="Proteomes" id="UP000036958"/>
    </source>
</evidence>
<evidence type="ECO:0008006" key="17">
    <source>
        <dbReference type="Google" id="ProtNLM"/>
    </source>
</evidence>
<comment type="similarity">
    <text evidence="1">In the N-terminal section; belongs to the CRISPR-associated nuclease Cas3-HD family.</text>
</comment>
<evidence type="ECO:0000256" key="4">
    <source>
        <dbReference type="ARBA" id="ARBA00022723"/>
    </source>
</evidence>
<evidence type="ECO:0000256" key="5">
    <source>
        <dbReference type="ARBA" id="ARBA00022741"/>
    </source>
</evidence>
<dbReference type="AlphaFoldDB" id="A0A0L8V6G2"/>
<dbReference type="GO" id="GO:0016787">
    <property type="term" value="F:hydrolase activity"/>
    <property type="evidence" value="ECO:0007669"/>
    <property type="project" value="UniProtKB-KW"/>
</dbReference>
<accession>A0A0L8V6G2</accession>
<dbReference type="PANTHER" id="PTHR47959">
    <property type="entry name" value="ATP-DEPENDENT RNA HELICASE RHLE-RELATED"/>
    <property type="match status" value="1"/>
</dbReference>
<keyword evidence="11" id="KW-0175">Coiled coil</keyword>
<protein>
    <recommendedName>
        <fullName evidence="17">CRISPR-associated helicase Cas3</fullName>
    </recommendedName>
</protein>
<keyword evidence="8" id="KW-0067">ATP-binding</keyword>
<name>A0A0L8V6G2_9BACT</name>
<dbReference type="InterPro" id="IPR006483">
    <property type="entry name" value="CRISPR-assoc_Cas3_HD"/>
</dbReference>
<gene>
    <name evidence="15" type="ORF">NC99_30240</name>
</gene>
<reference evidence="16" key="1">
    <citation type="submission" date="2015-07" db="EMBL/GenBank/DDBJ databases">
        <title>Genome sequencing of Sunxiuqinia dokdonensis strain SK.</title>
        <authorList>
            <person name="Ahn S."/>
            <person name="Kim B.-C."/>
        </authorList>
    </citation>
    <scope>NUCLEOTIDE SEQUENCE [LARGE SCALE GENOMIC DNA]</scope>
    <source>
        <strain evidence="16">SK</strain>
    </source>
</reference>
<dbReference type="NCBIfam" id="TIGR01596">
    <property type="entry name" value="cas3_HD"/>
    <property type="match status" value="1"/>
</dbReference>
<dbReference type="GO" id="GO:0005829">
    <property type="term" value="C:cytosol"/>
    <property type="evidence" value="ECO:0007669"/>
    <property type="project" value="TreeGrafter"/>
</dbReference>
<evidence type="ECO:0000256" key="6">
    <source>
        <dbReference type="ARBA" id="ARBA00022801"/>
    </source>
</evidence>
<dbReference type="PROSITE" id="PS51643">
    <property type="entry name" value="HD_CAS3"/>
    <property type="match status" value="1"/>
</dbReference>
<evidence type="ECO:0000256" key="2">
    <source>
        <dbReference type="ARBA" id="ARBA00009046"/>
    </source>
</evidence>
<evidence type="ECO:0000256" key="8">
    <source>
        <dbReference type="ARBA" id="ARBA00022840"/>
    </source>
</evidence>
<dbReference type="Pfam" id="PF18019">
    <property type="entry name" value="Cas3_HD"/>
    <property type="match status" value="1"/>
</dbReference>
<dbReference type="Gene3D" id="1.10.3210.30">
    <property type="match status" value="1"/>
</dbReference>
<comment type="similarity">
    <text evidence="2">In the central section; belongs to the CRISPR-associated helicase Cas3 family.</text>
</comment>
<dbReference type="SMART" id="SM00487">
    <property type="entry name" value="DEXDc"/>
    <property type="match status" value="1"/>
</dbReference>
<feature type="domain" description="Helicase ATP-binding" evidence="12">
    <location>
        <begin position="39"/>
        <end position="220"/>
    </location>
</feature>
<dbReference type="PROSITE" id="PS51192">
    <property type="entry name" value="HELICASE_ATP_BIND_1"/>
    <property type="match status" value="1"/>
</dbReference>
<dbReference type="EMBL" id="LGIA01000171">
    <property type="protein sequence ID" value="KOH44031.1"/>
    <property type="molecule type" value="Genomic_DNA"/>
</dbReference>
<dbReference type="PROSITE" id="PS51194">
    <property type="entry name" value="HELICASE_CTER"/>
    <property type="match status" value="1"/>
</dbReference>
<dbReference type="Gene3D" id="3.40.50.300">
    <property type="entry name" value="P-loop containing nucleotide triphosphate hydrolases"/>
    <property type="match status" value="2"/>
</dbReference>
<evidence type="ECO:0000256" key="11">
    <source>
        <dbReference type="SAM" id="Coils"/>
    </source>
</evidence>
<dbReference type="Pfam" id="PF22590">
    <property type="entry name" value="Cas3-like_C_2"/>
    <property type="match status" value="1"/>
</dbReference>
<sequence length="854" mass="98323">MGNNAVWKKGKKLKRNMKIEKFYKSTTGFAPYQYQLKVAELLLSGENVILTVPTGAGKTWASVIPFLYAQQTGKLEFPQKMIYSLPLRTLTNSIYSDVTKVLKENEAFEGAASIHTGEYKNDQHFENDIIFSTIDQSLSNFLCFPLSLSKRQANVNAGAMVGSYLVFDEFHLLDPKLSMATTIGMLKTLKNLCRFCIMTATLSEEYINNLKEAVNAEVVSINDFPDDAAIVNSLKVPEGRKAKKTVVVKDETINAQTILKRHMKKTIVICNRVEKAQQLYNDLISLTGFETLSGINHKNIICLHSRFFDEDRKKKEEDLKQLFGNKNGESAILISTQVIEAGMDISCDTMHVEISPINSFLQRAGRCARWEGEYGEIFVYDILELEEHEKLEIETANEEEEKQKKAINNKYLPYDKKLCEKTYAKLKDVSSLDKDISQQLVDEILTNQELADFTLIKQGNFNRSKMQQSWETCEKNMYSQTIRDIQSIEIAIIDTARETRDAFMPYKFQTIGLYKWSFIKWSKEILEQNEDVIFKAESNKDSQFIDWDTLDKEGFTLKPINDPYLLKNCYDTVFVDKSVFRYTSGAGLEMGAGNTCSPLKPYEKKEKETIEYRKDTFWQHNKAIIGCYEQEFKTNLQFAFKQLDKYWGESIDWDKLIKAMICLHDYGKLNAAWQKPMRELQILKGNYEPDEVLAHSDFNELTDKEIEKQSGAKNKPPHAGAGAFAFIESAEAIIDSTEYEDLANSVSTAILKHHGVETETYADFEITQVHYKEIERLLGEIDIKATLPQKARGGRLTDYVPQNNEEWVIYFLLVRILRLCDQKATMNLEKYLKISDHVFQIQSKKRNRNIFRHD</sequence>
<keyword evidence="6" id="KW-0378">Hydrolase</keyword>
<proteinExistence type="inferred from homology"/>
<dbReference type="GO" id="GO:0005524">
    <property type="term" value="F:ATP binding"/>
    <property type="evidence" value="ECO:0007669"/>
    <property type="project" value="UniProtKB-KW"/>
</dbReference>
<dbReference type="InterPro" id="IPR038257">
    <property type="entry name" value="CRISPR-assoc_Cas3_HD_sf"/>
</dbReference>
<dbReference type="InterPro" id="IPR014001">
    <property type="entry name" value="Helicase_ATP-bd"/>
</dbReference>
<dbReference type="InterPro" id="IPR054712">
    <property type="entry name" value="Cas3-like_dom"/>
</dbReference>
<dbReference type="InterPro" id="IPR001650">
    <property type="entry name" value="Helicase_C-like"/>
</dbReference>
<keyword evidence="16" id="KW-1185">Reference proteome</keyword>
<evidence type="ECO:0000256" key="9">
    <source>
        <dbReference type="ARBA" id="ARBA00023118"/>
    </source>
</evidence>
<dbReference type="SMART" id="SM00490">
    <property type="entry name" value="HELICc"/>
    <property type="match status" value="1"/>
</dbReference>
<comment type="caution">
    <text evidence="15">The sequence shown here is derived from an EMBL/GenBank/DDBJ whole genome shotgun (WGS) entry which is preliminary data.</text>
</comment>
<evidence type="ECO:0000313" key="15">
    <source>
        <dbReference type="EMBL" id="KOH44031.1"/>
    </source>
</evidence>
<evidence type="ECO:0000259" key="12">
    <source>
        <dbReference type="PROSITE" id="PS51192"/>
    </source>
</evidence>